<dbReference type="Pfam" id="PF06297">
    <property type="entry name" value="PET"/>
    <property type="match status" value="1"/>
</dbReference>
<keyword evidence="5 6" id="KW-0440">LIM domain</keyword>
<evidence type="ECO:0000313" key="9">
    <source>
        <dbReference type="EMBL" id="EDX05987.1"/>
    </source>
</evidence>
<dbReference type="InterPro" id="IPR033723">
    <property type="entry name" value="PET_prickle"/>
</dbReference>
<dbReference type="PROSITE" id="PS00478">
    <property type="entry name" value="LIM_DOMAIN_1"/>
    <property type="match status" value="1"/>
</dbReference>
<evidence type="ECO:0000256" key="3">
    <source>
        <dbReference type="ARBA" id="ARBA00022737"/>
    </source>
</evidence>
<dbReference type="PROSITE" id="PS51303">
    <property type="entry name" value="PET"/>
    <property type="match status" value="1"/>
</dbReference>
<dbReference type="PANTHER" id="PTHR24211:SF20">
    <property type="entry name" value="PROTEIN ESPINAS-RELATED"/>
    <property type="match status" value="1"/>
</dbReference>
<comment type="similarity">
    <text evidence="1">Belongs to the prickle / espinas / testin family.</text>
</comment>
<evidence type="ECO:0000256" key="5">
    <source>
        <dbReference type="ARBA" id="ARBA00023038"/>
    </source>
</evidence>
<organism evidence="9 10">
    <name type="scientific">Drosophila simulans</name>
    <name type="common">Fruit fly</name>
    <dbReference type="NCBI Taxonomy" id="7240"/>
    <lineage>
        <taxon>Eukaryota</taxon>
        <taxon>Metazoa</taxon>
        <taxon>Ecdysozoa</taxon>
        <taxon>Arthropoda</taxon>
        <taxon>Hexapoda</taxon>
        <taxon>Insecta</taxon>
        <taxon>Pterygota</taxon>
        <taxon>Neoptera</taxon>
        <taxon>Endopterygota</taxon>
        <taxon>Diptera</taxon>
        <taxon>Brachycera</taxon>
        <taxon>Muscomorpha</taxon>
        <taxon>Ephydroidea</taxon>
        <taxon>Drosophilidae</taxon>
        <taxon>Drosophila</taxon>
        <taxon>Sophophora</taxon>
    </lineage>
</organism>
<dbReference type="OMA" id="MFISEEM"/>
<dbReference type="Bgee" id="FBgn0182238">
    <property type="expression patterns" value="Expressed in embryo and 3 other cell types or tissues"/>
</dbReference>
<evidence type="ECO:0000259" key="7">
    <source>
        <dbReference type="PROSITE" id="PS50023"/>
    </source>
</evidence>
<feature type="domain" description="LIM zinc-binding" evidence="7">
    <location>
        <begin position="108"/>
        <end position="173"/>
    </location>
</feature>
<dbReference type="SMART" id="SM00132">
    <property type="entry name" value="LIM"/>
    <property type="match status" value="1"/>
</dbReference>
<dbReference type="FunFam" id="2.10.110.10:FF:000035">
    <property type="entry name" value="prickle-like protein 2 isoform X1"/>
    <property type="match status" value="1"/>
</dbReference>
<dbReference type="OrthoDB" id="10069167at2759"/>
<dbReference type="EMBL" id="CM000362">
    <property type="protein sequence ID" value="EDX05987.1"/>
    <property type="molecule type" value="Genomic_DNA"/>
</dbReference>
<proteinExistence type="inferred from homology"/>
<protein>
    <submittedName>
        <fullName evidence="9">GD10467</fullName>
    </submittedName>
</protein>
<keyword evidence="2 6" id="KW-0479">Metal-binding</keyword>
<dbReference type="PhylomeDB" id="B4QE78"/>
<dbReference type="InterPro" id="IPR033725">
    <property type="entry name" value="LIM1_prickle"/>
</dbReference>
<keyword evidence="4 6" id="KW-0862">Zinc</keyword>
<feature type="domain" description="PET" evidence="8">
    <location>
        <begin position="1"/>
        <end position="109"/>
    </location>
</feature>
<keyword evidence="10" id="KW-1185">Reference proteome</keyword>
<dbReference type="PROSITE" id="PS50023">
    <property type="entry name" value="LIM_DOMAIN_2"/>
    <property type="match status" value="1"/>
</dbReference>
<evidence type="ECO:0000256" key="1">
    <source>
        <dbReference type="ARBA" id="ARBA00008268"/>
    </source>
</evidence>
<keyword evidence="3" id="KW-0677">Repeat</keyword>
<dbReference type="Gene3D" id="2.10.110.10">
    <property type="entry name" value="Cysteine Rich Protein"/>
    <property type="match status" value="1"/>
</dbReference>
<dbReference type="GO" id="GO:0008270">
    <property type="term" value="F:zinc ion binding"/>
    <property type="evidence" value="ECO:0007669"/>
    <property type="project" value="InterPro"/>
</dbReference>
<accession>B4QE78</accession>
<dbReference type="PANTHER" id="PTHR24211">
    <property type="entry name" value="LIM DOMAIN-CONTAINING PROTEIN"/>
    <property type="match status" value="1"/>
</dbReference>
<sequence length="179" mass="20647">MDMQRQSHSDDDSGCALEEYTWVPPGLRPDQVRLYFSQIPDDKVPYVNSPGEQYRVRQLLHQLPPHDNEVRYCHSLTDEERKELRLFSTQRKRDALGRGNVRQLMSARPCDGCDDLISTGDIAVFATRLGPNASWHPACFACSVCRELLVDLIYFHRDGRMYCGRHHAETLKPRCSALR</sequence>
<dbReference type="AlphaFoldDB" id="B4QE78"/>
<name>B4QE78_DROSI</name>
<evidence type="ECO:0000256" key="4">
    <source>
        <dbReference type="ARBA" id="ARBA00022833"/>
    </source>
</evidence>
<dbReference type="InterPro" id="IPR010442">
    <property type="entry name" value="PET_domain"/>
</dbReference>
<dbReference type="InterPro" id="IPR001781">
    <property type="entry name" value="Znf_LIM"/>
</dbReference>
<dbReference type="CDD" id="cd09827">
    <property type="entry name" value="PET_Prickle"/>
    <property type="match status" value="1"/>
</dbReference>
<evidence type="ECO:0000256" key="6">
    <source>
        <dbReference type="PROSITE-ProRule" id="PRU00125"/>
    </source>
</evidence>
<evidence type="ECO:0000259" key="8">
    <source>
        <dbReference type="PROSITE" id="PS51303"/>
    </source>
</evidence>
<gene>
    <name evidence="9" type="primary">Dsim\GD10467</name>
    <name evidence="9" type="ORF">Dsim_GD10467</name>
</gene>
<reference evidence="9 10" key="1">
    <citation type="journal article" date="2007" name="Nature">
        <title>Evolution of genes and genomes on the Drosophila phylogeny.</title>
        <authorList>
            <consortium name="Drosophila 12 Genomes Consortium"/>
            <person name="Clark A.G."/>
            <person name="Eisen M.B."/>
            <person name="Smith D.R."/>
            <person name="Bergman C.M."/>
            <person name="Oliver B."/>
            <person name="Markow T.A."/>
            <person name="Kaufman T.C."/>
            <person name="Kellis M."/>
            <person name="Gelbart W."/>
            <person name="Iyer V.N."/>
            <person name="Pollard D.A."/>
            <person name="Sackton T.B."/>
            <person name="Larracuente A.M."/>
            <person name="Singh N.D."/>
            <person name="Abad J.P."/>
            <person name="Abt D.N."/>
            <person name="Adryan B."/>
            <person name="Aguade M."/>
            <person name="Akashi H."/>
            <person name="Anderson W.W."/>
            <person name="Aquadro C.F."/>
            <person name="Ardell D.H."/>
            <person name="Arguello R."/>
            <person name="Artieri C.G."/>
            <person name="Barbash D.A."/>
            <person name="Barker D."/>
            <person name="Barsanti P."/>
            <person name="Batterham P."/>
            <person name="Batzoglou S."/>
            <person name="Begun D."/>
            <person name="Bhutkar A."/>
            <person name="Blanco E."/>
            <person name="Bosak S.A."/>
            <person name="Bradley R.K."/>
            <person name="Brand A.D."/>
            <person name="Brent M.R."/>
            <person name="Brooks A.N."/>
            <person name="Brown R.H."/>
            <person name="Butlin R.K."/>
            <person name="Caggese C."/>
            <person name="Calvi B.R."/>
            <person name="Bernardo de Carvalho A."/>
            <person name="Caspi A."/>
            <person name="Castrezana S."/>
            <person name="Celniker S.E."/>
            <person name="Chang J.L."/>
            <person name="Chapple C."/>
            <person name="Chatterji S."/>
            <person name="Chinwalla A."/>
            <person name="Civetta A."/>
            <person name="Clifton S.W."/>
            <person name="Comeron J.M."/>
            <person name="Costello J.C."/>
            <person name="Coyne J.A."/>
            <person name="Daub J."/>
            <person name="David R.G."/>
            <person name="Delcher A.L."/>
            <person name="Delehaunty K."/>
            <person name="Do C.B."/>
            <person name="Ebling H."/>
            <person name="Edwards K."/>
            <person name="Eickbush T."/>
            <person name="Evans J.D."/>
            <person name="Filipski A."/>
            <person name="Findeiss S."/>
            <person name="Freyhult E."/>
            <person name="Fulton L."/>
            <person name="Fulton R."/>
            <person name="Garcia A.C."/>
            <person name="Gardiner A."/>
            <person name="Garfield D.A."/>
            <person name="Garvin B.E."/>
            <person name="Gibson G."/>
            <person name="Gilbert D."/>
            <person name="Gnerre S."/>
            <person name="Godfrey J."/>
            <person name="Good R."/>
            <person name="Gotea V."/>
            <person name="Gravely B."/>
            <person name="Greenberg A.J."/>
            <person name="Griffiths-Jones S."/>
            <person name="Gross S."/>
            <person name="Guigo R."/>
            <person name="Gustafson E.A."/>
            <person name="Haerty W."/>
            <person name="Hahn M.W."/>
            <person name="Halligan D.L."/>
            <person name="Halpern A.L."/>
            <person name="Halter G.M."/>
            <person name="Han M.V."/>
            <person name="Heger A."/>
            <person name="Hillier L."/>
            <person name="Hinrichs A.S."/>
            <person name="Holmes I."/>
            <person name="Hoskins R.A."/>
            <person name="Hubisz M.J."/>
            <person name="Hultmark D."/>
            <person name="Huntley M.A."/>
            <person name="Jaffe D.B."/>
            <person name="Jagadeeshan S."/>
            <person name="Jeck W.R."/>
            <person name="Johnson J."/>
            <person name="Jones C.D."/>
            <person name="Jordan W.C."/>
            <person name="Karpen G.H."/>
            <person name="Kataoka E."/>
            <person name="Keightley P.D."/>
            <person name="Kheradpour P."/>
            <person name="Kirkness E.F."/>
            <person name="Koerich L.B."/>
            <person name="Kristiansen K."/>
            <person name="Kudrna D."/>
            <person name="Kulathinal R.J."/>
            <person name="Kumar S."/>
            <person name="Kwok R."/>
            <person name="Lander E."/>
            <person name="Langley C.H."/>
            <person name="Lapoint R."/>
            <person name="Lazzaro B.P."/>
            <person name="Lee S.J."/>
            <person name="Levesque L."/>
            <person name="Li R."/>
            <person name="Lin C.F."/>
            <person name="Lin M.F."/>
            <person name="Lindblad-Toh K."/>
            <person name="Llopart A."/>
            <person name="Long M."/>
            <person name="Low L."/>
            <person name="Lozovsky E."/>
            <person name="Lu J."/>
            <person name="Luo M."/>
            <person name="Machado C.A."/>
            <person name="Makalowski W."/>
            <person name="Marzo M."/>
            <person name="Matsuda M."/>
            <person name="Matzkin L."/>
            <person name="McAllister B."/>
            <person name="McBride C.S."/>
            <person name="McKernan B."/>
            <person name="McKernan K."/>
            <person name="Mendez-Lago M."/>
            <person name="Minx P."/>
            <person name="Mollenhauer M.U."/>
            <person name="Montooth K."/>
            <person name="Mount S.M."/>
            <person name="Mu X."/>
            <person name="Myers E."/>
            <person name="Negre B."/>
            <person name="Newfeld S."/>
            <person name="Nielsen R."/>
            <person name="Noor M.A."/>
            <person name="O'Grady P."/>
            <person name="Pachter L."/>
            <person name="Papaceit M."/>
            <person name="Parisi M.J."/>
            <person name="Parisi M."/>
            <person name="Parts L."/>
            <person name="Pedersen J.S."/>
            <person name="Pesole G."/>
            <person name="Phillippy A.M."/>
            <person name="Ponting C.P."/>
            <person name="Pop M."/>
            <person name="Porcelli D."/>
            <person name="Powell J.R."/>
            <person name="Prohaska S."/>
            <person name="Pruitt K."/>
            <person name="Puig M."/>
            <person name="Quesneville H."/>
            <person name="Ram K.R."/>
            <person name="Rand D."/>
            <person name="Rasmussen M.D."/>
            <person name="Reed L.K."/>
            <person name="Reenan R."/>
            <person name="Reily A."/>
            <person name="Remington K.A."/>
            <person name="Rieger T.T."/>
            <person name="Ritchie M.G."/>
            <person name="Robin C."/>
            <person name="Rogers Y.H."/>
            <person name="Rohde C."/>
            <person name="Rozas J."/>
            <person name="Rubenfield M.J."/>
            <person name="Ruiz A."/>
            <person name="Russo S."/>
            <person name="Salzberg S.L."/>
            <person name="Sanchez-Gracia A."/>
            <person name="Saranga D.J."/>
            <person name="Sato H."/>
            <person name="Schaeffer S.W."/>
            <person name="Schatz M.C."/>
            <person name="Schlenke T."/>
            <person name="Schwartz R."/>
            <person name="Segarra C."/>
            <person name="Singh R.S."/>
            <person name="Sirot L."/>
            <person name="Sirota M."/>
            <person name="Sisneros N.B."/>
            <person name="Smith C.D."/>
            <person name="Smith T.F."/>
            <person name="Spieth J."/>
            <person name="Stage D.E."/>
            <person name="Stark A."/>
            <person name="Stephan W."/>
            <person name="Strausberg R.L."/>
            <person name="Strempel S."/>
            <person name="Sturgill D."/>
            <person name="Sutton G."/>
            <person name="Sutton G.G."/>
            <person name="Tao W."/>
            <person name="Teichmann S."/>
            <person name="Tobari Y.N."/>
            <person name="Tomimura Y."/>
            <person name="Tsolas J.M."/>
            <person name="Valente V.L."/>
            <person name="Venter E."/>
            <person name="Venter J.C."/>
            <person name="Vicario S."/>
            <person name="Vieira F.G."/>
            <person name="Vilella A.J."/>
            <person name="Villasante A."/>
            <person name="Walenz B."/>
            <person name="Wang J."/>
            <person name="Wasserman M."/>
            <person name="Watts T."/>
            <person name="Wilson D."/>
            <person name="Wilson R.K."/>
            <person name="Wing R.A."/>
            <person name="Wolfner M.F."/>
            <person name="Wong A."/>
            <person name="Wong G.K."/>
            <person name="Wu C.I."/>
            <person name="Wu G."/>
            <person name="Yamamoto D."/>
            <person name="Yang H.P."/>
            <person name="Yang S.P."/>
            <person name="Yorke J.A."/>
            <person name="Yoshida K."/>
            <person name="Zdobnov E."/>
            <person name="Zhang P."/>
            <person name="Zhang Y."/>
            <person name="Zimin A.V."/>
            <person name="Baldwin J."/>
            <person name="Abdouelleil A."/>
            <person name="Abdulkadir J."/>
            <person name="Abebe A."/>
            <person name="Abera B."/>
            <person name="Abreu J."/>
            <person name="Acer S.C."/>
            <person name="Aftuck L."/>
            <person name="Alexander A."/>
            <person name="An P."/>
            <person name="Anderson E."/>
            <person name="Anderson S."/>
            <person name="Arachi H."/>
            <person name="Azer M."/>
            <person name="Bachantsang P."/>
            <person name="Barry A."/>
            <person name="Bayul T."/>
            <person name="Berlin A."/>
            <person name="Bessette D."/>
            <person name="Bloom T."/>
            <person name="Blye J."/>
            <person name="Boguslavskiy L."/>
            <person name="Bonnet C."/>
            <person name="Boukhgalter B."/>
            <person name="Bourzgui I."/>
            <person name="Brown A."/>
            <person name="Cahill P."/>
            <person name="Channer S."/>
            <person name="Cheshatsang Y."/>
            <person name="Chuda L."/>
            <person name="Citroen M."/>
            <person name="Collymore A."/>
            <person name="Cooke P."/>
            <person name="Costello M."/>
            <person name="D'Aco K."/>
            <person name="Daza R."/>
            <person name="De Haan G."/>
            <person name="DeGray S."/>
            <person name="DeMaso C."/>
            <person name="Dhargay N."/>
            <person name="Dooley K."/>
            <person name="Dooley E."/>
            <person name="Doricent M."/>
            <person name="Dorje P."/>
            <person name="Dorjee K."/>
            <person name="Dupes A."/>
            <person name="Elong R."/>
            <person name="Falk J."/>
            <person name="Farina A."/>
            <person name="Faro S."/>
            <person name="Ferguson D."/>
            <person name="Fisher S."/>
            <person name="Foley C.D."/>
            <person name="Franke A."/>
            <person name="Friedrich D."/>
            <person name="Gadbois L."/>
            <person name="Gearin G."/>
            <person name="Gearin C.R."/>
            <person name="Giannoukos G."/>
            <person name="Goode T."/>
            <person name="Graham J."/>
            <person name="Grandbois E."/>
            <person name="Grewal S."/>
            <person name="Gyaltsen K."/>
            <person name="Hafez N."/>
            <person name="Hagos B."/>
            <person name="Hall J."/>
            <person name="Henson C."/>
            <person name="Hollinger A."/>
            <person name="Honan T."/>
            <person name="Huard M.D."/>
            <person name="Hughes L."/>
            <person name="Hurhula B."/>
            <person name="Husby M.E."/>
            <person name="Kamat A."/>
            <person name="Kanga B."/>
            <person name="Kashin S."/>
            <person name="Khazanovich D."/>
            <person name="Kisner P."/>
            <person name="Lance K."/>
            <person name="Lara M."/>
            <person name="Lee W."/>
            <person name="Lennon N."/>
            <person name="Letendre F."/>
            <person name="LeVine R."/>
            <person name="Lipovsky A."/>
            <person name="Liu X."/>
            <person name="Liu J."/>
            <person name="Liu S."/>
            <person name="Lokyitsang T."/>
            <person name="Lokyitsang Y."/>
            <person name="Lubonja R."/>
            <person name="Lui A."/>
            <person name="MacDonald P."/>
            <person name="Magnisalis V."/>
            <person name="Maru K."/>
            <person name="Matthews C."/>
            <person name="McCusker W."/>
            <person name="McDonough S."/>
            <person name="Mehta T."/>
            <person name="Meldrim J."/>
            <person name="Meneus L."/>
            <person name="Mihai O."/>
            <person name="Mihalev A."/>
            <person name="Mihova T."/>
            <person name="Mittelman R."/>
            <person name="Mlenga V."/>
            <person name="Montmayeur A."/>
            <person name="Mulrain L."/>
            <person name="Navidi A."/>
            <person name="Naylor J."/>
            <person name="Negash T."/>
            <person name="Nguyen T."/>
            <person name="Nguyen N."/>
            <person name="Nicol R."/>
            <person name="Norbu C."/>
            <person name="Norbu N."/>
            <person name="Novod N."/>
            <person name="O'Neill B."/>
            <person name="Osman S."/>
            <person name="Markiewicz E."/>
            <person name="Oyono O.L."/>
            <person name="Patti C."/>
            <person name="Phunkhang P."/>
            <person name="Pierre F."/>
            <person name="Priest M."/>
            <person name="Raghuraman S."/>
            <person name="Rege F."/>
            <person name="Reyes R."/>
            <person name="Rise C."/>
            <person name="Rogov P."/>
            <person name="Ross K."/>
            <person name="Ryan E."/>
            <person name="Settipalli S."/>
            <person name="Shea T."/>
            <person name="Sherpa N."/>
            <person name="Shi L."/>
            <person name="Shih D."/>
            <person name="Sparrow T."/>
            <person name="Spaulding J."/>
            <person name="Stalker J."/>
            <person name="Stange-Thomann N."/>
            <person name="Stavropoulos S."/>
            <person name="Stone C."/>
            <person name="Strader C."/>
            <person name="Tesfaye S."/>
            <person name="Thomson T."/>
            <person name="Thoulutsang Y."/>
            <person name="Thoulutsang D."/>
            <person name="Topham K."/>
            <person name="Topping I."/>
            <person name="Tsamla T."/>
            <person name="Vassiliev H."/>
            <person name="Vo A."/>
            <person name="Wangchuk T."/>
            <person name="Wangdi T."/>
            <person name="Weiand M."/>
            <person name="Wilkinson J."/>
            <person name="Wilson A."/>
            <person name="Yadav S."/>
            <person name="Young G."/>
            <person name="Yu Q."/>
            <person name="Zembek L."/>
            <person name="Zhong D."/>
            <person name="Zimmer A."/>
            <person name="Zwirko Z."/>
            <person name="Jaffe D.B."/>
            <person name="Alvarez P."/>
            <person name="Brockman W."/>
            <person name="Butler J."/>
            <person name="Chin C."/>
            <person name="Gnerre S."/>
            <person name="Grabherr M."/>
            <person name="Kleber M."/>
            <person name="Mauceli E."/>
            <person name="MacCallum I."/>
        </authorList>
    </citation>
    <scope>NUCLEOTIDE SEQUENCE [LARGE SCALE GENOMIC DNA]</scope>
    <source>
        <strain evidence="10">white501</strain>
    </source>
</reference>
<dbReference type="CDD" id="cd09415">
    <property type="entry name" value="LIM1_Prickle"/>
    <property type="match status" value="1"/>
</dbReference>
<dbReference type="Pfam" id="PF00412">
    <property type="entry name" value="LIM"/>
    <property type="match status" value="1"/>
</dbReference>
<evidence type="ECO:0000256" key="2">
    <source>
        <dbReference type="ARBA" id="ARBA00022723"/>
    </source>
</evidence>
<dbReference type="InterPro" id="IPR047120">
    <property type="entry name" value="Pk/Esn/Tes"/>
</dbReference>
<dbReference type="STRING" id="7240.B4QE78"/>
<evidence type="ECO:0000313" key="10">
    <source>
        <dbReference type="Proteomes" id="UP000000304"/>
    </source>
</evidence>
<dbReference type="SUPFAM" id="SSF57716">
    <property type="entry name" value="Glucocorticoid receptor-like (DNA-binding domain)"/>
    <property type="match status" value="1"/>
</dbReference>
<dbReference type="Proteomes" id="UP000000304">
    <property type="component" value="Chromosome 2R"/>
</dbReference>
<dbReference type="HOGENOM" id="CLU_008937_6_0_1"/>